<name>A0ABR1GGD8_AURAN</name>
<gene>
    <name evidence="3" type="ORF">SO694_0043700</name>
</gene>
<proteinExistence type="predicted"/>
<reference evidence="3 4" key="1">
    <citation type="submission" date="2024-03" db="EMBL/GenBank/DDBJ databases">
        <title>Aureococcus anophagefferens CCMP1851 and Kratosvirus quantuckense: Draft genome of a second virus-susceptible host strain in the model system.</title>
        <authorList>
            <person name="Chase E."/>
            <person name="Truchon A.R."/>
            <person name="Schepens W."/>
            <person name="Wilhelm S.W."/>
        </authorList>
    </citation>
    <scope>NUCLEOTIDE SEQUENCE [LARGE SCALE GENOMIC DNA]</scope>
    <source>
        <strain evidence="3 4">CCMP1851</strain>
    </source>
</reference>
<comment type="caution">
    <text evidence="3">The sequence shown here is derived from an EMBL/GenBank/DDBJ whole genome shotgun (WGS) entry which is preliminary data.</text>
</comment>
<organism evidence="3 4">
    <name type="scientific">Aureococcus anophagefferens</name>
    <name type="common">Harmful bloom alga</name>
    <dbReference type="NCBI Taxonomy" id="44056"/>
    <lineage>
        <taxon>Eukaryota</taxon>
        <taxon>Sar</taxon>
        <taxon>Stramenopiles</taxon>
        <taxon>Ochrophyta</taxon>
        <taxon>Pelagophyceae</taxon>
        <taxon>Pelagomonadales</taxon>
        <taxon>Pelagomonadaceae</taxon>
        <taxon>Aureococcus</taxon>
    </lineage>
</organism>
<dbReference type="Proteomes" id="UP001363151">
    <property type="component" value="Unassembled WGS sequence"/>
</dbReference>
<accession>A0ABR1GGD8</accession>
<keyword evidence="1" id="KW-0175">Coiled coil</keyword>
<evidence type="ECO:0000256" key="2">
    <source>
        <dbReference type="SAM" id="MobiDB-lite"/>
    </source>
</evidence>
<feature type="coiled-coil region" evidence="1">
    <location>
        <begin position="513"/>
        <end position="540"/>
    </location>
</feature>
<dbReference type="EMBL" id="JBBJCI010000005">
    <property type="protein sequence ID" value="KAK7254973.1"/>
    <property type="molecule type" value="Genomic_DNA"/>
</dbReference>
<feature type="compositionally biased region" description="Polar residues" evidence="2">
    <location>
        <begin position="576"/>
        <end position="586"/>
    </location>
</feature>
<feature type="compositionally biased region" description="Basic and acidic residues" evidence="2">
    <location>
        <begin position="687"/>
        <end position="698"/>
    </location>
</feature>
<protein>
    <recommendedName>
        <fullName evidence="5">Arrestin-like N-terminal domain-containing protein</fullName>
    </recommendedName>
</protein>
<evidence type="ECO:0000313" key="3">
    <source>
        <dbReference type="EMBL" id="KAK7254973.1"/>
    </source>
</evidence>
<feature type="region of interest" description="Disordered" evidence="2">
    <location>
        <begin position="545"/>
        <end position="619"/>
    </location>
</feature>
<feature type="compositionally biased region" description="Low complexity" evidence="2">
    <location>
        <begin position="607"/>
        <end position="619"/>
    </location>
</feature>
<keyword evidence="4" id="KW-1185">Reference proteome</keyword>
<evidence type="ECO:0008006" key="5">
    <source>
        <dbReference type="Google" id="ProtNLM"/>
    </source>
</evidence>
<evidence type="ECO:0000256" key="1">
    <source>
        <dbReference type="SAM" id="Coils"/>
    </source>
</evidence>
<evidence type="ECO:0000313" key="4">
    <source>
        <dbReference type="Proteomes" id="UP001363151"/>
    </source>
</evidence>
<feature type="region of interest" description="Disordered" evidence="2">
    <location>
        <begin position="457"/>
        <end position="495"/>
    </location>
</feature>
<sequence length="716" mass="76805">MGDTGADTWATKAASAVVVEAKAMSTSIVSFADAAPRPPIRPRGVMTPAEFQSMDAGRTAPLTLFYTSLAKQDADGVPVDGALLVHGKSTHDIDEDYTVVKLAGIAVADAPLAVASYAVSVRALPAAILRAPGRHKYEATRQAFGGRGRGPSSVKTGLVDMVLVFKKQSFEIFPLGGRLMYAAEDFAFYDATYSPATANSKMRPKIITYVVGTDPFWHGAEVCHQLNKQISNQLRGTCYERHVGVRRTPVNLRGGKRMTLYVVVGDFDSSDMARIRGKLRPVSYLTVKLLFYHVPEQVGKVQTRVEERFKQSDGREARRLKQLFVSFPPGLIGHASSSETIRFHYQVKCDELSWSHEIEDVIYGSRTVPPDHRFAYLQFSTVQAVMDLLELSEQGRLAAIFGRDNLAACMDARVEVPNAVHRMDNETASMLSRASNAGADNRAELRSTEDLLREFGLDEPDYDRASSAGGDRESSVAAVTDTGSQPFSVPPVPPPGFAAGFGGPLALPPSAELTEANLRAARAEEKIEALTSEVAELRRLVGSLVDSKGGGSPRGAPEAPGSQQPPPPGGDGSAMEVSQQHLSTPKAQGGEPPPALARGAAPPPLPELAEMGGTGRGAAAAVARLPDEAAWYSGNAVRGEVLPLVLRDRPLSASGVLASQHFAMAEMRDRGRSRSSPPFPHSPPLRVDSRDGEGETEKRRRQNRSSEDGSGGLHPD</sequence>
<feature type="compositionally biased region" description="Pro residues" evidence="2">
    <location>
        <begin position="591"/>
        <end position="606"/>
    </location>
</feature>
<feature type="region of interest" description="Disordered" evidence="2">
    <location>
        <begin position="666"/>
        <end position="716"/>
    </location>
</feature>